<protein>
    <submittedName>
        <fullName evidence="1">Uncharacterized protein</fullName>
    </submittedName>
</protein>
<evidence type="ECO:0000313" key="1">
    <source>
        <dbReference type="EMBL" id="TVT77352.1"/>
    </source>
</evidence>
<reference evidence="1 2" key="1">
    <citation type="submission" date="2019-07" db="EMBL/GenBank/DDBJ databases">
        <title>Draft Genome Sequence of the first blaOXA-58-Harboring Acinetobacter colistiniresistens clinical isolate from Brazil.</title>
        <authorList>
            <person name="Favaro L.S."/>
            <person name="Paula-Petroli S.B."/>
            <person name="Moura C.F."/>
            <person name="Tognim M.C.B."/>
            <person name="Venancio E.J."/>
            <person name="Yamada-Ogatta S.F."/>
            <person name="Carrara-Marroni F.E."/>
        </authorList>
    </citation>
    <scope>NUCLEOTIDE SEQUENCE [LARGE SCALE GENOMIC DNA]</scope>
    <source>
        <strain evidence="1 2">DL</strain>
    </source>
</reference>
<dbReference type="AlphaFoldDB" id="A0A558EVV6"/>
<dbReference type="RefSeq" id="WP_096911088.1">
    <property type="nucleotide sequence ID" value="NZ_BGNT01000020.1"/>
</dbReference>
<evidence type="ECO:0000313" key="2">
    <source>
        <dbReference type="Proteomes" id="UP000316981"/>
    </source>
</evidence>
<dbReference type="Proteomes" id="UP000316981">
    <property type="component" value="Unassembled WGS sequence"/>
</dbReference>
<organism evidence="1 2">
    <name type="scientific">Acinetobacter colistiniresistens</name>
    <dbReference type="NCBI Taxonomy" id="280145"/>
    <lineage>
        <taxon>Bacteria</taxon>
        <taxon>Pseudomonadati</taxon>
        <taxon>Pseudomonadota</taxon>
        <taxon>Gammaproteobacteria</taxon>
        <taxon>Moraxellales</taxon>
        <taxon>Moraxellaceae</taxon>
        <taxon>Acinetobacter</taxon>
    </lineage>
</organism>
<name>A0A558EVV6_9GAMM</name>
<accession>A0A558EVV6</accession>
<sequence length="235" mass="26622">MKYQELTKVLNILVESLEKLNLLGPQKLRSNQVFVHLKILIRSFNDLKKGAYMLNLSKTILSVMILNLLSGCTTMQMLGESKDEIKKGNYGWGTFYGAYSLIVGPVVDVVTLGGTLDAEQSTTLWTGVASQQIAQQQIKTGKKTFSNLNYCIKYDDTSSDNYDYFTNNCGQNIKILWWEGDGYASGSHDFVHLNTTNLRTDEIQKPKRSIIYVACPMNSTFAKLDRRWTMQCQLI</sequence>
<comment type="caution">
    <text evidence="1">The sequence shown here is derived from an EMBL/GenBank/DDBJ whole genome shotgun (WGS) entry which is preliminary data.</text>
</comment>
<gene>
    <name evidence="1" type="ORF">FPV60_19130</name>
</gene>
<proteinExistence type="predicted"/>
<dbReference type="EMBL" id="VMTP01000100">
    <property type="protein sequence ID" value="TVT77352.1"/>
    <property type="molecule type" value="Genomic_DNA"/>
</dbReference>